<dbReference type="InterPro" id="IPR003611">
    <property type="entry name" value="NUMOD3"/>
</dbReference>
<keyword evidence="3" id="KW-0255">Endonuclease</keyword>
<gene>
    <name evidence="3" type="primary">cox1-I6</name>
    <name evidence="3" type="ORF">H731WILSUA-L_045</name>
</gene>
<dbReference type="SMART" id="SM00496">
    <property type="entry name" value="IENR2"/>
    <property type="match status" value="3"/>
</dbReference>
<name>S5TG63_9ASCO</name>
<feature type="domain" description="GIY-YIG" evidence="2">
    <location>
        <begin position="38"/>
        <end position="116"/>
    </location>
</feature>
<keyword evidence="3" id="KW-0540">Nuclease</keyword>
<dbReference type="AlphaFoldDB" id="S5TG63"/>
<dbReference type="NCBIfam" id="TIGR01453">
    <property type="entry name" value="grpIintron_endo"/>
    <property type="match status" value="1"/>
</dbReference>
<comment type="similarity">
    <text evidence="1">To endonucleases of group I introns of fungi and phage.</text>
</comment>
<evidence type="ECO:0000313" key="3">
    <source>
        <dbReference type="EMBL" id="AGS44437.1"/>
    </source>
</evidence>
<keyword evidence="3" id="KW-0496">Mitochondrion</keyword>
<dbReference type="SUPFAM" id="SSF64496">
    <property type="entry name" value="DNA-binding domain of intron-encoded endonucleases"/>
    <property type="match status" value="2"/>
</dbReference>
<dbReference type="SUPFAM" id="SSF82771">
    <property type="entry name" value="GIY-YIG endonuclease"/>
    <property type="match status" value="1"/>
</dbReference>
<proteinExistence type="predicted"/>
<dbReference type="Gene3D" id="3.40.1440.10">
    <property type="entry name" value="GIY-YIG endonuclease"/>
    <property type="match status" value="1"/>
</dbReference>
<dbReference type="EMBL" id="KC993193">
    <property type="protein sequence ID" value="AGS44437.1"/>
    <property type="molecule type" value="Genomic_DNA"/>
</dbReference>
<evidence type="ECO:0000256" key="1">
    <source>
        <dbReference type="ARBA" id="ARBA00010045"/>
    </source>
</evidence>
<reference evidence="3" key="1">
    <citation type="submission" date="2013-04" db="EMBL/GenBank/DDBJ databases">
        <authorList>
            <person name="Hegedusova E."/>
            <person name="Brejova B."/>
            <person name="Nosek J."/>
        </authorList>
    </citation>
    <scope>NUCLEOTIDE SEQUENCE</scope>
    <source>
        <strain evidence="3">CBS 1670</strain>
    </source>
</reference>
<dbReference type="Pfam" id="PF07460">
    <property type="entry name" value="NUMOD3"/>
    <property type="match status" value="1"/>
</dbReference>
<protein>
    <submittedName>
        <fullName evidence="3">Putative GIY endonuclease</fullName>
    </submittedName>
</protein>
<dbReference type="GO" id="GO:0004519">
    <property type="term" value="F:endonuclease activity"/>
    <property type="evidence" value="ECO:0007669"/>
    <property type="project" value="UniProtKB-KW"/>
</dbReference>
<dbReference type="RefSeq" id="YP_008475127.1">
    <property type="nucleotide sequence ID" value="NC_022167.1"/>
</dbReference>
<dbReference type="InterPro" id="IPR000305">
    <property type="entry name" value="GIY-YIG_endonuc"/>
</dbReference>
<dbReference type="InterPro" id="IPR006350">
    <property type="entry name" value="Intron_endoG1"/>
</dbReference>
<sequence length="275" mass="32164">MSTYIKNKYQINKEDISYEIYYENMEEAKDIIFKDLKNKKGIYLLYNNLDDSFYIGSGINLYIRLNTYYYPSRLADNRLISKTILNVGHSNLSLFILELYDINDSINIIEREQYNINMYLPNLNILQFASSSKDFKHSPETKVLLSEYAKNRIFTQETRDKLSKMFTKENNPFFGKEHSPDTKLIMSLKKQGINNPMFNKPKSQEFMAYMRSFKSGGNNINAKSVFVYDANTLILLNVFETKTACREKYSMTKATLNKYIKSGLSKDGKIFKEGK</sequence>
<organism evidence="3">
    <name type="scientific">Cyberlindnera suaveolens</name>
    <dbReference type="NCBI Taxonomy" id="907738"/>
    <lineage>
        <taxon>Eukaryota</taxon>
        <taxon>Fungi</taxon>
        <taxon>Dikarya</taxon>
        <taxon>Ascomycota</taxon>
        <taxon>Saccharomycotina</taxon>
        <taxon>Saccharomycetes</taxon>
        <taxon>Phaffomycetales</taxon>
        <taxon>Phaffomycetaceae</taxon>
        <taxon>Cyberlindnera</taxon>
    </lineage>
</organism>
<keyword evidence="3" id="KW-0378">Hydrolase</keyword>
<dbReference type="Pfam" id="PF01541">
    <property type="entry name" value="GIY-YIG"/>
    <property type="match status" value="1"/>
</dbReference>
<dbReference type="GeneID" id="16694963"/>
<dbReference type="SMART" id="SM00465">
    <property type="entry name" value="GIYc"/>
    <property type="match status" value="1"/>
</dbReference>
<dbReference type="CDD" id="cd10445">
    <property type="entry name" value="GIY-YIG_bI1_like"/>
    <property type="match status" value="1"/>
</dbReference>
<dbReference type="InterPro" id="IPR035901">
    <property type="entry name" value="GIY-YIG_endonuc_sf"/>
</dbReference>
<accession>S5TG63</accession>
<evidence type="ECO:0000259" key="2">
    <source>
        <dbReference type="PROSITE" id="PS50164"/>
    </source>
</evidence>
<dbReference type="PROSITE" id="PS50164">
    <property type="entry name" value="GIY_YIG"/>
    <property type="match status" value="1"/>
</dbReference>
<geneLocation type="mitochondrion" evidence="3"/>
<dbReference type="GO" id="GO:0003677">
    <property type="term" value="F:DNA binding"/>
    <property type="evidence" value="ECO:0007669"/>
    <property type="project" value="InterPro"/>
</dbReference>